<dbReference type="AlphaFoldDB" id="A0A2H3BJJ5"/>
<dbReference type="Proteomes" id="UP000218334">
    <property type="component" value="Unassembled WGS sequence"/>
</dbReference>
<reference evidence="3" key="1">
    <citation type="journal article" date="2017" name="Nat. Ecol. Evol.">
        <title>Genome expansion and lineage-specific genetic innovations in the forest pathogenic fungi Armillaria.</title>
        <authorList>
            <person name="Sipos G."/>
            <person name="Prasanna A.N."/>
            <person name="Walter M.C."/>
            <person name="O'Connor E."/>
            <person name="Balint B."/>
            <person name="Krizsan K."/>
            <person name="Kiss B."/>
            <person name="Hess J."/>
            <person name="Varga T."/>
            <person name="Slot J."/>
            <person name="Riley R."/>
            <person name="Boka B."/>
            <person name="Rigling D."/>
            <person name="Barry K."/>
            <person name="Lee J."/>
            <person name="Mihaltcheva S."/>
            <person name="LaButti K."/>
            <person name="Lipzen A."/>
            <person name="Waldron R."/>
            <person name="Moloney N.M."/>
            <person name="Sperisen C."/>
            <person name="Kredics L."/>
            <person name="Vagvoelgyi C."/>
            <person name="Patrignani A."/>
            <person name="Fitzpatrick D."/>
            <person name="Nagy I."/>
            <person name="Doyle S."/>
            <person name="Anderson J.B."/>
            <person name="Grigoriev I.V."/>
            <person name="Gueldener U."/>
            <person name="Muensterkoetter M."/>
            <person name="Nagy L.G."/>
        </authorList>
    </citation>
    <scope>NUCLEOTIDE SEQUENCE [LARGE SCALE GENOMIC DNA]</scope>
    <source>
        <strain evidence="3">28-4</strain>
    </source>
</reference>
<dbReference type="InterPro" id="IPR040521">
    <property type="entry name" value="KDZ"/>
</dbReference>
<feature type="coiled-coil region" evidence="1">
    <location>
        <begin position="482"/>
        <end position="509"/>
    </location>
</feature>
<evidence type="ECO:0000256" key="1">
    <source>
        <dbReference type="SAM" id="Coils"/>
    </source>
</evidence>
<keyword evidence="1" id="KW-0175">Coiled coil</keyword>
<dbReference type="STRING" id="1076256.A0A2H3BJJ5"/>
<proteinExistence type="predicted"/>
<accession>A0A2H3BJJ5</accession>
<organism evidence="2 3">
    <name type="scientific">Armillaria solidipes</name>
    <dbReference type="NCBI Taxonomy" id="1076256"/>
    <lineage>
        <taxon>Eukaryota</taxon>
        <taxon>Fungi</taxon>
        <taxon>Dikarya</taxon>
        <taxon>Basidiomycota</taxon>
        <taxon>Agaricomycotina</taxon>
        <taxon>Agaricomycetes</taxon>
        <taxon>Agaricomycetidae</taxon>
        <taxon>Agaricales</taxon>
        <taxon>Marasmiineae</taxon>
        <taxon>Physalacriaceae</taxon>
        <taxon>Armillaria</taxon>
    </lineage>
</organism>
<dbReference type="EMBL" id="KZ293425">
    <property type="protein sequence ID" value="PBK71035.1"/>
    <property type="molecule type" value="Genomic_DNA"/>
</dbReference>
<dbReference type="PANTHER" id="PTHR33096:SF1">
    <property type="entry name" value="CXC1-LIKE CYSTEINE CLUSTER ASSOCIATED WITH KDZ TRANSPOSASES DOMAIN-CONTAINING PROTEIN"/>
    <property type="match status" value="1"/>
</dbReference>
<keyword evidence="3" id="KW-1185">Reference proteome</keyword>
<dbReference type="Pfam" id="PF18758">
    <property type="entry name" value="KDZ"/>
    <property type="match status" value="1"/>
</dbReference>
<name>A0A2H3BJJ5_9AGAR</name>
<evidence type="ECO:0000313" key="2">
    <source>
        <dbReference type="EMBL" id="PBK71035.1"/>
    </source>
</evidence>
<dbReference type="PANTHER" id="PTHR33096">
    <property type="entry name" value="CXC2 DOMAIN-CONTAINING PROTEIN"/>
    <property type="match status" value="1"/>
</dbReference>
<evidence type="ECO:0000313" key="3">
    <source>
        <dbReference type="Proteomes" id="UP000218334"/>
    </source>
</evidence>
<gene>
    <name evidence="2" type="ORF">ARMSODRAFT_884275</name>
</gene>
<protein>
    <recommendedName>
        <fullName evidence="4">CxC1-like cysteine cluster associated with KDZ transposases domain-containing protein</fullName>
    </recommendedName>
</protein>
<sequence>MLPLLRCCHEGHKEVEVSIYSTDEYTSSALLRQGLVPCAAISHNAALSVRTLEVFRRTQLQSPHLSMQAFVRMLCDLHQCPYRSYLMHQFSIAFDVYTDILCQVEIAVEKALLCDEADYRIKHACPCCTYELEGEMKLIYRLLFCMDGNDSPKRILRRSGSEEEGWKSKERIDDRDSSGDYFLSREKVDRWMKDLLGQMLLPDSEGESSPCSDRWKNMINDMSSKAWGIFDETGVFVALCRHGFVLLAADMVHSGELAKYPLAIVEQLLKTLGADLGGGYDVGCKFGTTLSHSPLGPLALECRYKSLVGGFHGHAHCRLCQTTHLTTYIEGVGCEDLEGCERFFAKTNGLARRTRYASAVHRVRRITSYFKMLDECDTYESLSLFLCNNYRQALDILQDQQALHHAMDQLGIESEDIFLQWLHEERDHLIMLQAEPKEETVQMEYYEKLVALYLAEAKLEAARKVWTIDTPESLAGPIRDRTQSIENARRKAQEKHNRALDEVHVLESKLQIANRWMPGCPDWETMGNMVRKRRYRRSVDALEGLVVVQLFELTKMNMSETGYKQRKHIAKALQARSHAVKTVINNYNLAAVALHVRPPIPELSWEEVVHYAFLSDFNLLCESREDIRQKPWAKPAGRLAMDRYFKIQRAKEEIQCLNIEIRCLVTYIRDEDRYLHQKVEEWGTTDASIAFQIEKHRCSCA</sequence>
<evidence type="ECO:0008006" key="4">
    <source>
        <dbReference type="Google" id="ProtNLM"/>
    </source>
</evidence>